<dbReference type="InterPro" id="IPR004360">
    <property type="entry name" value="Glyas_Fos-R_dOase_dom"/>
</dbReference>
<dbReference type="Pfam" id="PF00903">
    <property type="entry name" value="Glyoxalase"/>
    <property type="match status" value="1"/>
</dbReference>
<keyword evidence="3" id="KW-0046">Antibiotic resistance</keyword>
<dbReference type="PROSITE" id="PS51819">
    <property type="entry name" value="VOC"/>
    <property type="match status" value="1"/>
</dbReference>
<dbReference type="InterPro" id="IPR000335">
    <property type="entry name" value="Bleomycin-R"/>
</dbReference>
<dbReference type="Proteomes" id="UP000515264">
    <property type="component" value="Chromosome 1"/>
</dbReference>
<dbReference type="Gene3D" id="3.10.180.10">
    <property type="entry name" value="2,3-Dihydroxybiphenyl 1,2-Dioxygenase, domain 1"/>
    <property type="match status" value="1"/>
</dbReference>
<evidence type="ECO:0000259" key="4">
    <source>
        <dbReference type="PROSITE" id="PS51819"/>
    </source>
</evidence>
<proteinExistence type="inferred from homology"/>
<name>A0ABX6R019_9VIBR</name>
<feature type="domain" description="VOC" evidence="4">
    <location>
        <begin position="1"/>
        <end position="110"/>
    </location>
</feature>
<dbReference type="InterPro" id="IPR037523">
    <property type="entry name" value="VOC_core"/>
</dbReference>
<keyword evidence="6" id="KW-1185">Reference proteome</keyword>
<evidence type="ECO:0000256" key="3">
    <source>
        <dbReference type="ARBA" id="ARBA00023251"/>
    </source>
</evidence>
<protein>
    <recommendedName>
        <fullName evidence="2">Bleomycin resistance protein</fullName>
    </recommendedName>
</protein>
<dbReference type="CDD" id="cd08349">
    <property type="entry name" value="BLMA_like"/>
    <property type="match status" value="1"/>
</dbReference>
<comment type="similarity">
    <text evidence="1">Belongs to the bleomycin resistance protein family.</text>
</comment>
<dbReference type="InterPro" id="IPR029068">
    <property type="entry name" value="Glyas_Bleomycin-R_OHBP_Dase"/>
</dbReference>
<evidence type="ECO:0000313" key="6">
    <source>
        <dbReference type="Proteomes" id="UP000515264"/>
    </source>
</evidence>
<evidence type="ECO:0000256" key="1">
    <source>
        <dbReference type="ARBA" id="ARBA00011051"/>
    </source>
</evidence>
<reference evidence="5 6" key="1">
    <citation type="journal article" date="2020" name="J. Nat. Prod.">
        <title>Genomics-Metabolomics Profiling Disclosed Marine Vibrio spartinae 3.6 as a Producer of a New Branched Side Chain Prodigiosin.</title>
        <authorList>
            <person name="Vitale G.A."/>
            <person name="Sciarretta M."/>
            <person name="Palma Esposito F."/>
            <person name="January G.G."/>
            <person name="Giaccio M."/>
            <person name="Bunk B."/>
            <person name="Sproer C."/>
            <person name="Bajerski F."/>
            <person name="Power D."/>
            <person name="Festa C."/>
            <person name="Monti M.C."/>
            <person name="D'Auria M.V."/>
            <person name="de Pascale D."/>
        </authorList>
    </citation>
    <scope>NUCLEOTIDE SEQUENCE [LARGE SCALE GENOMIC DNA]</scope>
    <source>
        <strain evidence="5 6">3.6</strain>
    </source>
</reference>
<evidence type="ECO:0000313" key="5">
    <source>
        <dbReference type="EMBL" id="QMV14600.1"/>
    </source>
</evidence>
<accession>A0ABX6R019</accession>
<gene>
    <name evidence="5" type="ORF">Vspart_01859</name>
</gene>
<evidence type="ECO:0000256" key="2">
    <source>
        <dbReference type="ARBA" id="ARBA00021572"/>
    </source>
</evidence>
<dbReference type="EMBL" id="CP046268">
    <property type="protein sequence ID" value="QMV14600.1"/>
    <property type="molecule type" value="Genomic_DNA"/>
</dbReference>
<organism evidence="5 6">
    <name type="scientific">Vibrio spartinae</name>
    <dbReference type="NCBI Taxonomy" id="1918945"/>
    <lineage>
        <taxon>Bacteria</taxon>
        <taxon>Pseudomonadati</taxon>
        <taxon>Pseudomonadota</taxon>
        <taxon>Gammaproteobacteria</taxon>
        <taxon>Vibrionales</taxon>
        <taxon>Vibrionaceae</taxon>
        <taxon>Vibrio</taxon>
    </lineage>
</organism>
<dbReference type="SUPFAM" id="SSF54593">
    <property type="entry name" value="Glyoxalase/Bleomycin resistance protein/Dihydroxybiphenyl dioxygenase"/>
    <property type="match status" value="1"/>
</dbReference>
<sequence length="116" mass="13443">MVPELSVSNFEESFNFYQNLLGFKVRNRRSNPDFAYLENEKVQVMLEQIHDAGWVTGEMEYPLGRGVNFQMELTDISPILERLNAANVLSGQREFSVQDPDGYLLRFTQYLGEKSK</sequence>